<reference evidence="1 2" key="1">
    <citation type="submission" date="2023-08" db="EMBL/GenBank/DDBJ databases">
        <title>Black Yeasts Isolated from many extreme environments.</title>
        <authorList>
            <person name="Coleine C."/>
            <person name="Stajich J.E."/>
            <person name="Selbmann L."/>
        </authorList>
    </citation>
    <scope>NUCLEOTIDE SEQUENCE [LARGE SCALE GENOMIC DNA]</scope>
    <source>
        <strain evidence="1 2">CCFEE 6328</strain>
    </source>
</reference>
<dbReference type="Proteomes" id="UP001345691">
    <property type="component" value="Unassembled WGS sequence"/>
</dbReference>
<organism evidence="1 2">
    <name type="scientific">Exophiala sideris</name>
    <dbReference type="NCBI Taxonomy" id="1016849"/>
    <lineage>
        <taxon>Eukaryota</taxon>
        <taxon>Fungi</taxon>
        <taxon>Dikarya</taxon>
        <taxon>Ascomycota</taxon>
        <taxon>Pezizomycotina</taxon>
        <taxon>Eurotiomycetes</taxon>
        <taxon>Chaetothyriomycetidae</taxon>
        <taxon>Chaetothyriales</taxon>
        <taxon>Herpotrichiellaceae</taxon>
        <taxon>Exophiala</taxon>
    </lineage>
</organism>
<name>A0ABR0JBU6_9EURO</name>
<sequence length="105" mass="11939">MTIWWLFDAAKAPFGKRRLVSAETPVQKRRLADAKTLVRKKAFVNVRANLVNLENMCLDLKLQHISERQSHDDQLRVSAQHGPAMTILRHGLIRIQGEVGAKLES</sequence>
<keyword evidence="2" id="KW-1185">Reference proteome</keyword>
<comment type="caution">
    <text evidence="1">The sequence shown here is derived from an EMBL/GenBank/DDBJ whole genome shotgun (WGS) entry which is preliminary data.</text>
</comment>
<evidence type="ECO:0000313" key="1">
    <source>
        <dbReference type="EMBL" id="KAK5060778.1"/>
    </source>
</evidence>
<proteinExistence type="predicted"/>
<dbReference type="EMBL" id="JAVRRF010000010">
    <property type="protein sequence ID" value="KAK5060778.1"/>
    <property type="molecule type" value="Genomic_DNA"/>
</dbReference>
<evidence type="ECO:0000313" key="2">
    <source>
        <dbReference type="Proteomes" id="UP001345691"/>
    </source>
</evidence>
<accession>A0ABR0JBU6</accession>
<protein>
    <submittedName>
        <fullName evidence="1">Uncharacterized protein</fullName>
    </submittedName>
</protein>
<gene>
    <name evidence="1" type="ORF">LTR69_005377</name>
</gene>